<reference evidence="10" key="1">
    <citation type="submission" date="2021-01" db="EMBL/GenBank/DDBJ databases">
        <authorList>
            <person name="Eckstrom K.M.E."/>
        </authorList>
    </citation>
    <scope>NUCLEOTIDE SEQUENCE</scope>
    <source>
        <strain evidence="10">UVCC 0001</strain>
    </source>
</reference>
<dbReference type="InterPro" id="IPR017930">
    <property type="entry name" value="Myb_dom"/>
</dbReference>
<gene>
    <name evidence="10" type="ORF">QBZ16_002390</name>
</gene>
<dbReference type="Gene3D" id="3.40.50.10190">
    <property type="entry name" value="BRCT domain"/>
    <property type="match status" value="1"/>
</dbReference>
<sequence length="812" mass="87427">MSDEHVAKLEGVVAQLNEAQSAVKYEKKSLAQLLAGLQQFMEDALGINSMYKSQPKLPGSVFRDFSSSGPMHVIGLVCAEAMKARGMKRIDWASPALRRENLELVSRLRQELLRGGFIQLPRVHVHRTNGATDSLRLSHIVTKLGGETVEEDAPDATHVVLPFGPGGDPDDGQTYLRAQERHGGVVRVHWWYLPGSYDEWLPAAAAPEELQPDRPRRGPWRVYARWLLDSEKYNEWMEPADYETEEAAAAAEEGAKRGREEGGEEAAALAAKKARLAATRGGLEVAPDAEPVLLGPGFVRQTLAQPNRRAMSGVGALDISQGQHRAGAEAPQAPPPAQEQATKPVLEAYRVPSCAGWFRWGAAYLRYRNAMIDKYREEPSRELTFTEARRWLAGDVGTLRRIHAFSALRRARGGRGRRGGRRRRRARGRARAAGLARPPAADGARFFCNAMPWVDCTALRYHCVKLPDVDLCPLAYAEGRFPPGCSAQDFVKIENNEAPPDPSGWTNKEQLLLLEGVEKHGEDWAAIAEFVGTKNPMQCCTRFLQMPIEEAILAEGMAANGQRGWVAIPEPGEEETTGAEAAALGPLPFADVSNPIMAQLAFLTTMVGPKVAAAAAQRALETLAEEDEAALADAKAEGDEAAIKSEAGAQDAIMKDEQGEELETALVPADRPLPATRLRAAAATALAAAAAKAKLLADAEEREMQRLVLAAVDVQCKKINLKLQHLERLDELMARERAQLESLRSTFIASHLSSAAQAGGEASSAPAANGVLQAVAPGLSGGAATPVPAPGPTRSATPPATVEGFLSTGTLG</sequence>
<feature type="region of interest" description="Disordered" evidence="5">
    <location>
        <begin position="320"/>
        <end position="341"/>
    </location>
</feature>
<keyword evidence="4" id="KW-0539">Nucleus</keyword>
<dbReference type="SUPFAM" id="SSF52113">
    <property type="entry name" value="BRCT domain"/>
    <property type="match status" value="1"/>
</dbReference>
<evidence type="ECO:0000313" key="11">
    <source>
        <dbReference type="Proteomes" id="UP001255856"/>
    </source>
</evidence>
<dbReference type="Pfam" id="PF16495">
    <property type="entry name" value="SWIRM-assoc_1"/>
    <property type="match status" value="1"/>
</dbReference>
<feature type="domain" description="Myb-like" evidence="6">
    <location>
        <begin position="505"/>
        <end position="547"/>
    </location>
</feature>
<dbReference type="CDD" id="cd00167">
    <property type="entry name" value="SANT"/>
    <property type="match status" value="1"/>
</dbReference>
<evidence type="ECO:0000256" key="4">
    <source>
        <dbReference type="ARBA" id="ARBA00023242"/>
    </source>
</evidence>
<protein>
    <submittedName>
        <fullName evidence="10">Uncharacterized protein</fullName>
    </submittedName>
</protein>
<feature type="region of interest" description="Disordered" evidence="5">
    <location>
        <begin position="247"/>
        <end position="266"/>
    </location>
</feature>
<feature type="domain" description="Chromo" evidence="9">
    <location>
        <begin position="1"/>
        <end position="261"/>
    </location>
</feature>
<dbReference type="Pfam" id="PF04433">
    <property type="entry name" value="SWIRM"/>
    <property type="match status" value="1"/>
</dbReference>
<dbReference type="InterPro" id="IPR001005">
    <property type="entry name" value="SANT/Myb"/>
</dbReference>
<feature type="compositionally biased region" description="Basic residues" evidence="5">
    <location>
        <begin position="413"/>
        <end position="430"/>
    </location>
</feature>
<dbReference type="InterPro" id="IPR007526">
    <property type="entry name" value="SWIRM"/>
</dbReference>
<dbReference type="Pfam" id="PF16496">
    <property type="entry name" value="SWIRM-assoc_2"/>
    <property type="match status" value="1"/>
</dbReference>
<dbReference type="PANTHER" id="PTHR12802:SF41">
    <property type="entry name" value="BRAHMA ASSOCIATED PROTEIN 155 KDA"/>
    <property type="match status" value="1"/>
</dbReference>
<feature type="domain" description="HTH myb-type" evidence="8">
    <location>
        <begin position="505"/>
        <end position="539"/>
    </location>
</feature>
<dbReference type="EMBL" id="JASFZW010000002">
    <property type="protein sequence ID" value="KAK2079995.1"/>
    <property type="molecule type" value="Genomic_DNA"/>
</dbReference>
<dbReference type="InterPro" id="IPR032450">
    <property type="entry name" value="SMARCC_N"/>
</dbReference>
<organism evidence="10 11">
    <name type="scientific">Prototheca wickerhamii</name>
    <dbReference type="NCBI Taxonomy" id="3111"/>
    <lineage>
        <taxon>Eukaryota</taxon>
        <taxon>Viridiplantae</taxon>
        <taxon>Chlorophyta</taxon>
        <taxon>core chlorophytes</taxon>
        <taxon>Trebouxiophyceae</taxon>
        <taxon>Chlorellales</taxon>
        <taxon>Chlorellaceae</taxon>
        <taxon>Prototheca</taxon>
    </lineage>
</organism>
<evidence type="ECO:0000259" key="9">
    <source>
        <dbReference type="PROSITE" id="PS52032"/>
    </source>
</evidence>
<dbReference type="SMART" id="SM00717">
    <property type="entry name" value="SANT"/>
    <property type="match status" value="1"/>
</dbReference>
<dbReference type="AlphaFoldDB" id="A0AAD9MLN5"/>
<feature type="region of interest" description="Disordered" evidence="5">
    <location>
        <begin position="782"/>
        <end position="812"/>
    </location>
</feature>
<dbReference type="PROSITE" id="PS51294">
    <property type="entry name" value="HTH_MYB"/>
    <property type="match status" value="1"/>
</dbReference>
<dbReference type="InterPro" id="IPR017884">
    <property type="entry name" value="SANT_dom"/>
</dbReference>
<evidence type="ECO:0000256" key="5">
    <source>
        <dbReference type="SAM" id="MobiDB-lite"/>
    </source>
</evidence>
<accession>A0AAD9MLN5</accession>
<dbReference type="Pfam" id="PF00249">
    <property type="entry name" value="Myb_DNA-binding"/>
    <property type="match status" value="1"/>
</dbReference>
<evidence type="ECO:0000259" key="7">
    <source>
        <dbReference type="PROSITE" id="PS51293"/>
    </source>
</evidence>
<evidence type="ECO:0000256" key="1">
    <source>
        <dbReference type="ARBA" id="ARBA00023015"/>
    </source>
</evidence>
<evidence type="ECO:0000256" key="3">
    <source>
        <dbReference type="ARBA" id="ARBA00023163"/>
    </source>
</evidence>
<keyword evidence="2" id="KW-0238">DNA-binding</keyword>
<dbReference type="SUPFAM" id="SSF46689">
    <property type="entry name" value="Homeodomain-like"/>
    <property type="match status" value="2"/>
</dbReference>
<evidence type="ECO:0000313" key="10">
    <source>
        <dbReference type="EMBL" id="KAK2079995.1"/>
    </source>
</evidence>
<dbReference type="InterPro" id="IPR032451">
    <property type="entry name" value="SMARCC_C"/>
</dbReference>
<feature type="domain" description="SANT" evidence="7">
    <location>
        <begin position="500"/>
        <end position="551"/>
    </location>
</feature>
<feature type="region of interest" description="Disordered" evidence="5">
    <location>
        <begin position="413"/>
        <end position="434"/>
    </location>
</feature>
<evidence type="ECO:0000256" key="2">
    <source>
        <dbReference type="ARBA" id="ARBA00023125"/>
    </source>
</evidence>
<evidence type="ECO:0000259" key="6">
    <source>
        <dbReference type="PROSITE" id="PS50090"/>
    </source>
</evidence>
<dbReference type="PANTHER" id="PTHR12802">
    <property type="entry name" value="SWI/SNF COMPLEX-RELATED"/>
    <property type="match status" value="1"/>
</dbReference>
<dbReference type="PROSITE" id="PS50090">
    <property type="entry name" value="MYB_LIKE"/>
    <property type="match status" value="1"/>
</dbReference>
<keyword evidence="3" id="KW-0804">Transcription</keyword>
<comment type="caution">
    <text evidence="10">The sequence shown here is derived from an EMBL/GenBank/DDBJ whole genome shotgun (WGS) entry which is preliminary data.</text>
</comment>
<dbReference type="InterPro" id="IPR009057">
    <property type="entry name" value="Homeodomain-like_sf"/>
</dbReference>
<dbReference type="Gene3D" id="1.10.10.60">
    <property type="entry name" value="Homeodomain-like"/>
    <property type="match status" value="1"/>
</dbReference>
<dbReference type="Proteomes" id="UP001255856">
    <property type="component" value="Unassembled WGS sequence"/>
</dbReference>
<proteinExistence type="predicted"/>
<keyword evidence="11" id="KW-1185">Reference proteome</keyword>
<keyword evidence="1" id="KW-0805">Transcription regulation</keyword>
<dbReference type="PROSITE" id="PS52032">
    <property type="entry name" value="MARR_BRCT_CHROMO"/>
    <property type="match status" value="1"/>
</dbReference>
<dbReference type="Gene3D" id="1.10.10.10">
    <property type="entry name" value="Winged helix-like DNA-binding domain superfamily/Winged helix DNA-binding domain"/>
    <property type="match status" value="1"/>
</dbReference>
<name>A0AAD9MLN5_PROWI</name>
<evidence type="ECO:0000259" key="8">
    <source>
        <dbReference type="PROSITE" id="PS51294"/>
    </source>
</evidence>
<dbReference type="InterPro" id="IPR049898">
    <property type="entry name" value="MARR_BRCT_CHROMO"/>
</dbReference>
<dbReference type="InterPro" id="IPR036388">
    <property type="entry name" value="WH-like_DNA-bd_sf"/>
</dbReference>
<dbReference type="GO" id="GO:0003677">
    <property type="term" value="F:DNA binding"/>
    <property type="evidence" value="ECO:0007669"/>
    <property type="project" value="UniProtKB-KW"/>
</dbReference>
<dbReference type="CDD" id="cd00027">
    <property type="entry name" value="BRCT"/>
    <property type="match status" value="1"/>
</dbReference>
<dbReference type="PROSITE" id="PS51293">
    <property type="entry name" value="SANT"/>
    <property type="match status" value="1"/>
</dbReference>
<dbReference type="GO" id="GO:0005634">
    <property type="term" value="C:nucleus"/>
    <property type="evidence" value="ECO:0007669"/>
    <property type="project" value="UniProtKB-ARBA"/>
</dbReference>
<dbReference type="InterPro" id="IPR036420">
    <property type="entry name" value="BRCT_dom_sf"/>
</dbReference>